<accession>A0A4U6W706</accession>
<protein>
    <submittedName>
        <fullName evidence="2">Uncharacterized protein</fullName>
    </submittedName>
</protein>
<gene>
    <name evidence="2" type="ORF">SEVIR_1G114166v2</name>
</gene>
<evidence type="ECO:0000313" key="2">
    <source>
        <dbReference type="EMBL" id="TKW38438.1"/>
    </source>
</evidence>
<keyword evidence="3" id="KW-1185">Reference proteome</keyword>
<dbReference type="EMBL" id="CM016552">
    <property type="protein sequence ID" value="TKW38438.1"/>
    <property type="molecule type" value="Genomic_DNA"/>
</dbReference>
<sequence length="44" mass="4884">MHVFLAVLVCCGTLLGYWHSDDLCHIHQSGVETQVQIPSVSCKQ</sequence>
<evidence type="ECO:0000256" key="1">
    <source>
        <dbReference type="SAM" id="SignalP"/>
    </source>
</evidence>
<organism evidence="2 3">
    <name type="scientific">Setaria viridis</name>
    <name type="common">Green bristlegrass</name>
    <name type="synonym">Setaria italica subsp. viridis</name>
    <dbReference type="NCBI Taxonomy" id="4556"/>
    <lineage>
        <taxon>Eukaryota</taxon>
        <taxon>Viridiplantae</taxon>
        <taxon>Streptophyta</taxon>
        <taxon>Embryophyta</taxon>
        <taxon>Tracheophyta</taxon>
        <taxon>Spermatophyta</taxon>
        <taxon>Magnoliopsida</taxon>
        <taxon>Liliopsida</taxon>
        <taxon>Poales</taxon>
        <taxon>Poaceae</taxon>
        <taxon>PACMAD clade</taxon>
        <taxon>Panicoideae</taxon>
        <taxon>Panicodae</taxon>
        <taxon>Paniceae</taxon>
        <taxon>Cenchrinae</taxon>
        <taxon>Setaria</taxon>
    </lineage>
</organism>
<dbReference type="Gramene" id="TKW38438">
    <property type="protein sequence ID" value="TKW38438"/>
    <property type="gene ID" value="SEVIR_1G114166v2"/>
</dbReference>
<feature type="signal peptide" evidence="1">
    <location>
        <begin position="1"/>
        <end position="20"/>
    </location>
</feature>
<keyword evidence="1" id="KW-0732">Signal</keyword>
<dbReference type="Proteomes" id="UP000298652">
    <property type="component" value="Chromosome 1"/>
</dbReference>
<feature type="chain" id="PRO_5020441671" evidence="1">
    <location>
        <begin position="21"/>
        <end position="44"/>
    </location>
</feature>
<name>A0A4U6W706_SETVI</name>
<evidence type="ECO:0000313" key="3">
    <source>
        <dbReference type="Proteomes" id="UP000298652"/>
    </source>
</evidence>
<reference evidence="2" key="1">
    <citation type="submission" date="2019-03" db="EMBL/GenBank/DDBJ databases">
        <title>WGS assembly of Setaria viridis.</title>
        <authorList>
            <person name="Huang P."/>
            <person name="Jenkins J."/>
            <person name="Grimwood J."/>
            <person name="Barry K."/>
            <person name="Healey A."/>
            <person name="Mamidi S."/>
            <person name="Sreedasyam A."/>
            <person name="Shu S."/>
            <person name="Feldman M."/>
            <person name="Wu J."/>
            <person name="Yu Y."/>
            <person name="Chen C."/>
            <person name="Johnson J."/>
            <person name="Rokhsar D."/>
            <person name="Baxter I."/>
            <person name="Schmutz J."/>
            <person name="Brutnell T."/>
            <person name="Kellogg E."/>
        </authorList>
    </citation>
    <scope>NUCLEOTIDE SEQUENCE [LARGE SCALE GENOMIC DNA]</scope>
</reference>
<proteinExistence type="predicted"/>
<dbReference type="AlphaFoldDB" id="A0A4U6W706"/>